<dbReference type="STRING" id="1238182.C882_0882"/>
<dbReference type="InterPro" id="IPR012495">
    <property type="entry name" value="TadE-like_dom"/>
</dbReference>
<feature type="domain" description="TadE-like" evidence="2">
    <location>
        <begin position="19"/>
        <end position="61"/>
    </location>
</feature>
<dbReference type="Proteomes" id="UP000009881">
    <property type="component" value="Unassembled WGS sequence"/>
</dbReference>
<evidence type="ECO:0000256" key="1">
    <source>
        <dbReference type="SAM" id="Phobius"/>
    </source>
</evidence>
<protein>
    <recommendedName>
        <fullName evidence="2">TadE-like domain-containing protein</fullName>
    </recommendedName>
</protein>
<dbReference type="RefSeq" id="WP_009541538.1">
    <property type="nucleotide sequence ID" value="NZ_ANHY01000015.1"/>
</dbReference>
<dbReference type="EMBL" id="ANHY01000015">
    <property type="protein sequence ID" value="EKV28670.1"/>
    <property type="molecule type" value="Genomic_DNA"/>
</dbReference>
<dbReference type="OrthoDB" id="7860729at2"/>
<keyword evidence="1" id="KW-0472">Membrane</keyword>
<accession>K9GRV3</accession>
<keyword evidence="1" id="KW-0812">Transmembrane</keyword>
<reference evidence="3 4" key="1">
    <citation type="journal article" date="2013" name="Genome Announc.">
        <title>Draft Genome Sequence of an Alphaproteobacterium, Caenispirillum salinarum AK4(T), Isolated from a Solar Saltern.</title>
        <authorList>
            <person name="Khatri I."/>
            <person name="Singh A."/>
            <person name="Korpole S."/>
            <person name="Pinnaka A.K."/>
            <person name="Subramanian S."/>
        </authorList>
    </citation>
    <scope>NUCLEOTIDE SEQUENCE [LARGE SCALE GENOMIC DNA]</scope>
    <source>
        <strain evidence="3 4">AK4</strain>
    </source>
</reference>
<feature type="transmembrane region" description="Helical" evidence="1">
    <location>
        <begin position="21"/>
        <end position="40"/>
    </location>
</feature>
<evidence type="ECO:0000313" key="3">
    <source>
        <dbReference type="EMBL" id="EKV28670.1"/>
    </source>
</evidence>
<dbReference type="AlphaFoldDB" id="K9GRV3"/>
<dbReference type="eggNOG" id="COG4961">
    <property type="taxonomic scope" value="Bacteria"/>
</dbReference>
<evidence type="ECO:0000259" key="2">
    <source>
        <dbReference type="Pfam" id="PF07811"/>
    </source>
</evidence>
<gene>
    <name evidence="3" type="ORF">C882_0882</name>
</gene>
<organism evidence="3 4">
    <name type="scientific">Caenispirillum salinarum AK4</name>
    <dbReference type="NCBI Taxonomy" id="1238182"/>
    <lineage>
        <taxon>Bacteria</taxon>
        <taxon>Pseudomonadati</taxon>
        <taxon>Pseudomonadota</taxon>
        <taxon>Alphaproteobacteria</taxon>
        <taxon>Rhodospirillales</taxon>
        <taxon>Novispirillaceae</taxon>
        <taxon>Caenispirillum</taxon>
    </lineage>
</organism>
<proteinExistence type="predicted"/>
<name>K9GRV3_9PROT</name>
<sequence>MRRMLSRRLRPGLLRRDDGVALVEMTLVMPVLLLLLVGFVEFGRMLYMHQVVETAARATARFLARAPAIDSTTTTAAQNIAIYGNPAGSGTPRLSHWPAEGLATIGVTGPVAGAVTGTEIVRVVIQLPYKDVGLLGVIGLAPPDLTAAHEERYSGGNG</sequence>
<keyword evidence="4" id="KW-1185">Reference proteome</keyword>
<dbReference type="Pfam" id="PF07811">
    <property type="entry name" value="TadE"/>
    <property type="match status" value="1"/>
</dbReference>
<comment type="caution">
    <text evidence="3">The sequence shown here is derived from an EMBL/GenBank/DDBJ whole genome shotgun (WGS) entry which is preliminary data.</text>
</comment>
<keyword evidence="1" id="KW-1133">Transmembrane helix</keyword>
<evidence type="ECO:0000313" key="4">
    <source>
        <dbReference type="Proteomes" id="UP000009881"/>
    </source>
</evidence>